<evidence type="ECO:0000259" key="4">
    <source>
        <dbReference type="Pfam" id="PF01108"/>
    </source>
</evidence>
<dbReference type="InterPro" id="IPR036116">
    <property type="entry name" value="FN3_sf"/>
</dbReference>
<evidence type="ECO:0000256" key="3">
    <source>
        <dbReference type="SAM" id="SignalP"/>
    </source>
</evidence>
<keyword evidence="2" id="KW-1133">Transmembrane helix</keyword>
<dbReference type="AlphaFoldDB" id="A0A3M0JD28"/>
<dbReference type="OrthoDB" id="10031784at2759"/>
<feature type="signal peptide" evidence="3">
    <location>
        <begin position="1"/>
        <end position="19"/>
    </location>
</feature>
<evidence type="ECO:0000256" key="2">
    <source>
        <dbReference type="SAM" id="Phobius"/>
    </source>
</evidence>
<feature type="region of interest" description="Disordered" evidence="1">
    <location>
        <begin position="468"/>
        <end position="506"/>
    </location>
</feature>
<feature type="transmembrane region" description="Helical" evidence="2">
    <location>
        <begin position="228"/>
        <end position="252"/>
    </location>
</feature>
<dbReference type="CDD" id="cd00063">
    <property type="entry name" value="FN3"/>
    <property type="match status" value="1"/>
</dbReference>
<accession>A0A3M0JD28</accession>
<name>A0A3M0JD28_HIRRU</name>
<proteinExistence type="predicted"/>
<keyword evidence="3" id="KW-0732">Signal</keyword>
<gene>
    <name evidence="5" type="ORF">DUI87_25093</name>
</gene>
<dbReference type="InterPro" id="IPR050650">
    <property type="entry name" value="Type-II_Cytokine-TF_Rcpt"/>
</dbReference>
<reference evidence="5 6" key="1">
    <citation type="submission" date="2018-07" db="EMBL/GenBank/DDBJ databases">
        <title>A high quality draft genome assembly of the barn swallow (H. rustica rustica).</title>
        <authorList>
            <person name="Formenti G."/>
            <person name="Chiara M."/>
            <person name="Poveda L."/>
            <person name="Francoijs K.-J."/>
            <person name="Bonisoli-Alquati A."/>
            <person name="Canova L."/>
            <person name="Gianfranceschi L."/>
            <person name="Horner D.S."/>
            <person name="Saino N."/>
        </authorList>
    </citation>
    <scope>NUCLEOTIDE SEQUENCE [LARGE SCALE GENOMIC DNA]</scope>
    <source>
        <strain evidence="5">Chelidonia</strain>
        <tissue evidence="5">Blood</tissue>
    </source>
</reference>
<evidence type="ECO:0000313" key="5">
    <source>
        <dbReference type="EMBL" id="RMB98190.1"/>
    </source>
</evidence>
<comment type="caution">
    <text evidence="5">The sequence shown here is derived from an EMBL/GenBank/DDBJ whole genome shotgun (WGS) entry which is preliminary data.</text>
</comment>
<sequence>MSPALLLLLALAGCSLLQGMLLKPRGVRLEAQNFHVWLRWEPDPNSPSYATYEVEWRSRTSNWTKACACRGNSRSSLVCELYFDRIHDIYWARVRVVAGGEQSEWASSSELQLYRDTTVGPPRLSWLLQDQILSINIITPLTPYQRRTGSYKPVDRVLLKLWYWLQLYEGDLLVQQVPCKQSGEEGPCTFGHLKPSTRYCVRTVAVGIARERSQEVEQCLVTPAGPAGFPWVLAVLSVFFLLLLLSVAGLCFMQLHAFPNPLEMHLPKALALQNSNLSVAIQVPLLQLEEDPLAVLLQTELPSHGPSTAGQASTTVPQLLRGLAQDVSGYCANGFGPDCPERRDPSCTHSQLGQAVDSQVPSQVEKDGEAGDGDDLPEQLVLVGLTGNSYMDDRDSQIPEIWLPLHLQLYSKCQCPVLGAGSHLPLPMPSRSCSQEYLQESLSTAGHCIQLSSVKLLPSVEEEGRQLPCAPQPLLGGEAGSKRGDSTMQRGCSEQAEPCVSSPCQLPPSPRSILRAVAFSGYEPRTPSGSEP</sequence>
<evidence type="ECO:0000313" key="6">
    <source>
        <dbReference type="Proteomes" id="UP000269221"/>
    </source>
</evidence>
<dbReference type="GO" id="GO:0042018">
    <property type="term" value="F:interleukin-22 receptor activity"/>
    <property type="evidence" value="ECO:0007669"/>
    <property type="project" value="TreeGrafter"/>
</dbReference>
<dbReference type="EMBL" id="QRBI01000153">
    <property type="protein sequence ID" value="RMB98190.1"/>
    <property type="molecule type" value="Genomic_DNA"/>
</dbReference>
<dbReference type="PANTHER" id="PTHR20859">
    <property type="entry name" value="INTERFERON/INTERLEUKIN RECEPTOR"/>
    <property type="match status" value="1"/>
</dbReference>
<dbReference type="GO" id="GO:0005886">
    <property type="term" value="C:plasma membrane"/>
    <property type="evidence" value="ECO:0007669"/>
    <property type="project" value="TreeGrafter"/>
</dbReference>
<dbReference type="Gene3D" id="2.60.40.10">
    <property type="entry name" value="Immunoglobulins"/>
    <property type="match status" value="1"/>
</dbReference>
<keyword evidence="6" id="KW-1185">Reference proteome</keyword>
<dbReference type="STRING" id="333673.A0A3M0JD28"/>
<feature type="region of interest" description="Disordered" evidence="1">
    <location>
        <begin position="342"/>
        <end position="377"/>
    </location>
</feature>
<dbReference type="InterPro" id="IPR003961">
    <property type="entry name" value="FN3_dom"/>
</dbReference>
<dbReference type="PANTHER" id="PTHR20859:SF84">
    <property type="entry name" value="INTERFERON ALPHA_BETA RECEPTOR 2"/>
    <property type="match status" value="1"/>
</dbReference>
<dbReference type="SUPFAM" id="SSF49265">
    <property type="entry name" value="Fibronectin type III"/>
    <property type="match status" value="2"/>
</dbReference>
<dbReference type="Proteomes" id="UP000269221">
    <property type="component" value="Unassembled WGS sequence"/>
</dbReference>
<feature type="compositionally biased region" description="Polar residues" evidence="1">
    <location>
        <begin position="347"/>
        <end position="362"/>
    </location>
</feature>
<feature type="domain" description="Fibronectin type-III" evidence="4">
    <location>
        <begin position="16"/>
        <end position="105"/>
    </location>
</feature>
<dbReference type="Pfam" id="PF01108">
    <property type="entry name" value="Tissue_fac"/>
    <property type="match status" value="1"/>
</dbReference>
<dbReference type="InterPro" id="IPR013783">
    <property type="entry name" value="Ig-like_fold"/>
</dbReference>
<feature type="chain" id="PRO_5018098462" description="Fibronectin type-III domain-containing protein" evidence="3">
    <location>
        <begin position="20"/>
        <end position="532"/>
    </location>
</feature>
<keyword evidence="2" id="KW-0812">Transmembrane</keyword>
<protein>
    <recommendedName>
        <fullName evidence="4">Fibronectin type-III domain-containing protein</fullName>
    </recommendedName>
</protein>
<organism evidence="5 6">
    <name type="scientific">Hirundo rustica rustica</name>
    <dbReference type="NCBI Taxonomy" id="333673"/>
    <lineage>
        <taxon>Eukaryota</taxon>
        <taxon>Metazoa</taxon>
        <taxon>Chordata</taxon>
        <taxon>Craniata</taxon>
        <taxon>Vertebrata</taxon>
        <taxon>Euteleostomi</taxon>
        <taxon>Archelosauria</taxon>
        <taxon>Archosauria</taxon>
        <taxon>Dinosauria</taxon>
        <taxon>Saurischia</taxon>
        <taxon>Theropoda</taxon>
        <taxon>Coelurosauria</taxon>
        <taxon>Aves</taxon>
        <taxon>Neognathae</taxon>
        <taxon>Neoaves</taxon>
        <taxon>Telluraves</taxon>
        <taxon>Australaves</taxon>
        <taxon>Passeriformes</taxon>
        <taxon>Sylvioidea</taxon>
        <taxon>Hirundinidae</taxon>
        <taxon>Hirundo</taxon>
    </lineage>
</organism>
<keyword evidence="2" id="KW-0472">Membrane</keyword>
<evidence type="ECO:0000256" key="1">
    <source>
        <dbReference type="SAM" id="MobiDB-lite"/>
    </source>
</evidence>